<reference evidence="2 3" key="1">
    <citation type="journal article" date="2004" name="Nature">
        <title>DNA sequence and comparative analysis of chimpanzee chromosome 22.</title>
        <authorList>
            <person name="Watanabe H."/>
            <person name="Fujiyama A."/>
            <person name="Hattori M."/>
            <person name="Taylor T.D."/>
            <person name="Toyoda A."/>
            <person name="Kuroki Y."/>
            <person name="Noguchi H."/>
            <person name="BenKahla A."/>
            <person name="Lehrach H."/>
            <person name="Sudbrak R."/>
            <person name="Kube M."/>
            <person name="Taenzer S."/>
            <person name="Galgoczy P."/>
            <person name="Platzer M."/>
            <person name="Scharfe M."/>
            <person name="Nordsiek G."/>
            <person name="Bloecker H."/>
            <person name="Hellmann I."/>
            <person name="Khaitovich P."/>
            <person name="Paabo S."/>
            <person name="Reinhardt R."/>
            <person name="Zheng H.-J."/>
            <person name="Zhang X.-L."/>
            <person name="Zhu G.-F."/>
            <person name="Wang B.-F."/>
            <person name="Fu G."/>
            <person name="Ren S.-X."/>
            <person name="Zhao G.-P."/>
            <person name="Chen Z."/>
            <person name="Lee Y.-S."/>
            <person name="Cheong J.-E."/>
            <person name="Choi S.-H."/>
            <person name="Wu K.-M."/>
            <person name="Liu T.-T."/>
            <person name="Hsiao K.-J."/>
            <person name="Tsai S.-F."/>
            <person name="Kim C.-G."/>
            <person name="Oota S."/>
            <person name="Kitano T."/>
            <person name="Kohara Y."/>
            <person name="Saitou N."/>
            <person name="Park H.-S."/>
            <person name="Wang S.-Y."/>
            <person name="Yaspo M.-L."/>
            <person name="Sakaki Y."/>
        </authorList>
    </citation>
    <scope>NUCLEOTIDE SEQUENCE [LARGE SCALE GENOMIC DNA]</scope>
</reference>
<dbReference type="Bgee" id="ENSPTRG00000049549">
    <property type="expression patterns" value="Expressed in pituitary gland and 13 other cell types or tissues"/>
</dbReference>
<reference evidence="2" key="3">
    <citation type="submission" date="2025-08" db="UniProtKB">
        <authorList>
            <consortium name="Ensembl"/>
        </authorList>
    </citation>
    <scope>IDENTIFICATION</scope>
</reference>
<evidence type="ECO:0000256" key="1">
    <source>
        <dbReference type="SAM" id="MobiDB-lite"/>
    </source>
</evidence>
<dbReference type="EMBL" id="AACZ04057804">
    <property type="status" value="NOT_ANNOTATED_CDS"/>
    <property type="molecule type" value="Genomic_DNA"/>
</dbReference>
<dbReference type="InParanoid" id="A0A2I3TVV6"/>
<keyword evidence="3" id="KW-1185">Reference proteome</keyword>
<dbReference type="OMA" id="SHACTHG"/>
<reference evidence="2" key="4">
    <citation type="submission" date="2025-09" db="UniProtKB">
        <authorList>
            <consortium name="Ensembl"/>
        </authorList>
    </citation>
    <scope>IDENTIFICATION</scope>
</reference>
<feature type="region of interest" description="Disordered" evidence="1">
    <location>
        <begin position="1"/>
        <end position="54"/>
    </location>
</feature>
<dbReference type="GeneTree" id="ENSGT00390000003833"/>
<protein>
    <submittedName>
        <fullName evidence="2">Uncharacterized protein</fullName>
    </submittedName>
</protein>
<dbReference type="Ensembl" id="ENSPTRT00000107902.1">
    <property type="protein sequence ID" value="ENSPTRP00000093405.1"/>
    <property type="gene ID" value="ENSPTRG00000049549.1"/>
</dbReference>
<name>A0A2I3TVV6_PANTR</name>
<dbReference type="Proteomes" id="UP000002277">
    <property type="component" value="Chromosome 22"/>
</dbReference>
<proteinExistence type="predicted"/>
<dbReference type="AlphaFoldDB" id="A0A2I3TVV6"/>
<evidence type="ECO:0000313" key="3">
    <source>
        <dbReference type="Proteomes" id="UP000002277"/>
    </source>
</evidence>
<accession>A0A2I3TVV6</accession>
<reference evidence="2 3" key="2">
    <citation type="journal article" date="2005" name="Nature">
        <title>Initial sequence of the chimpanzee genome and comparison with the human genome.</title>
        <authorList>
            <consortium name="Chimpanzee sequencing and analysis consortium"/>
        </authorList>
    </citation>
    <scope>NUCLEOTIDE SEQUENCE [LARGE SCALE GENOMIC DNA]</scope>
</reference>
<sequence>MAHVDFRPPAYSPAQPSHTYTHGLGLHRRPGAGHCSASPGPAAPTARMPGRLRG</sequence>
<evidence type="ECO:0000313" key="2">
    <source>
        <dbReference type="Ensembl" id="ENSPTRP00000093405.1"/>
    </source>
</evidence>
<organism evidence="2 3">
    <name type="scientific">Pan troglodytes</name>
    <name type="common">Chimpanzee</name>
    <dbReference type="NCBI Taxonomy" id="9598"/>
    <lineage>
        <taxon>Eukaryota</taxon>
        <taxon>Metazoa</taxon>
        <taxon>Chordata</taxon>
        <taxon>Craniata</taxon>
        <taxon>Vertebrata</taxon>
        <taxon>Euteleostomi</taxon>
        <taxon>Mammalia</taxon>
        <taxon>Eutheria</taxon>
        <taxon>Euarchontoglires</taxon>
        <taxon>Primates</taxon>
        <taxon>Haplorrhini</taxon>
        <taxon>Catarrhini</taxon>
        <taxon>Hominidae</taxon>
        <taxon>Pan</taxon>
    </lineage>
</organism>